<feature type="transmembrane region" description="Helical" evidence="1">
    <location>
        <begin position="295"/>
        <end position="311"/>
    </location>
</feature>
<feature type="transmembrane region" description="Helical" evidence="1">
    <location>
        <begin position="71"/>
        <end position="94"/>
    </location>
</feature>
<evidence type="ECO:0000313" key="2">
    <source>
        <dbReference type="EMBL" id="RIB35074.1"/>
    </source>
</evidence>
<proteinExistence type="predicted"/>
<accession>A0A397WLV4</accession>
<reference evidence="2 3" key="1">
    <citation type="journal article" date="2018" name="Syst. Appl. Microbiol.">
        <title>A new symbiotic nanoarchaeote (Candidatus Nanoclepta minutus) and its host (Zestosphaera tikiterensis gen. nov., sp. nov.) from a New Zealand hot spring.</title>
        <authorList>
            <person name="St John E."/>
            <person name="Liu Y."/>
            <person name="Podar M."/>
            <person name="Stott M.B."/>
            <person name="Meneghin J."/>
            <person name="Chen Z."/>
            <person name="Lagutin K."/>
            <person name="Mitchell K."/>
            <person name="Reysenbach A.L."/>
        </authorList>
    </citation>
    <scope>NUCLEOTIDE SEQUENCE [LARGE SCALE GENOMIC DNA]</scope>
    <source>
        <strain evidence="2">NZ3</strain>
    </source>
</reference>
<protein>
    <submittedName>
        <fullName evidence="2">Uncharacterized protein</fullName>
    </submittedName>
</protein>
<evidence type="ECO:0000256" key="1">
    <source>
        <dbReference type="SAM" id="Phobius"/>
    </source>
</evidence>
<keyword evidence="1" id="KW-0472">Membrane</keyword>
<keyword evidence="1" id="KW-0812">Transmembrane</keyword>
<dbReference type="AlphaFoldDB" id="A0A397WLV4"/>
<feature type="transmembrane region" description="Helical" evidence="1">
    <location>
        <begin position="43"/>
        <end position="65"/>
    </location>
</feature>
<feature type="transmembrane region" description="Helical" evidence="1">
    <location>
        <begin position="236"/>
        <end position="259"/>
    </location>
</feature>
<feature type="transmembrane region" description="Helical" evidence="1">
    <location>
        <begin position="128"/>
        <end position="147"/>
    </location>
</feature>
<gene>
    <name evidence="2" type="ORF">BXU00_03395</name>
</gene>
<feature type="transmembrane region" description="Helical" evidence="1">
    <location>
        <begin position="265"/>
        <end position="283"/>
    </location>
</feature>
<dbReference type="EMBL" id="MWMI01000008">
    <property type="protein sequence ID" value="RIB35074.1"/>
    <property type="molecule type" value="Genomic_DNA"/>
</dbReference>
<sequence length="312" mass="35352">MLGYILTISGILFSSIASYFSSKVIIKHIYSYAESFYKRPINFLMFYTGLIISLPVYISSINLTILNKPLLGYYILLFNVVLDLSIVFGILILFKKIRKFEISKDFIFALSVVFTLHLFLILKKSLNLIDSIILFITFISISIFLINREKEEKSLKIRKISTMDFLTMLPIFILSLSIIYASSVLISMFAINLNNLLGSTPLSAYIINLINTMSQNVIISMVILEERNKTEESLLPIIGEAIYTFTIYIGTICGISPILFSVEMLLPTISAIFLVYISLVFLNLLNYDIPPPREVGLLIIILCIILGLLTMV</sequence>
<comment type="caution">
    <text evidence="2">The sequence shown here is derived from an EMBL/GenBank/DDBJ whole genome shotgun (WGS) entry which is preliminary data.</text>
</comment>
<feature type="transmembrane region" description="Helical" evidence="1">
    <location>
        <begin position="168"/>
        <end position="191"/>
    </location>
</feature>
<dbReference type="Proteomes" id="UP000266622">
    <property type="component" value="Unassembled WGS sequence"/>
</dbReference>
<evidence type="ECO:0000313" key="3">
    <source>
        <dbReference type="Proteomes" id="UP000266622"/>
    </source>
</evidence>
<keyword evidence="1" id="KW-1133">Transmembrane helix</keyword>
<name>A0A397WLV4_9ARCH</name>
<feature type="transmembrane region" description="Helical" evidence="1">
    <location>
        <begin position="6"/>
        <end position="22"/>
    </location>
</feature>
<organism evidence="2 3">
    <name type="scientific">Candidatus Nanoclepta minutus</name>
    <dbReference type="NCBI Taxonomy" id="1940235"/>
    <lineage>
        <taxon>Archaea</taxon>
        <taxon>Nanobdellota</taxon>
        <taxon>Candidatus Nanoclepta</taxon>
    </lineage>
</organism>
<feature type="transmembrane region" description="Helical" evidence="1">
    <location>
        <begin position="203"/>
        <end position="224"/>
    </location>
</feature>
<feature type="transmembrane region" description="Helical" evidence="1">
    <location>
        <begin position="106"/>
        <end position="122"/>
    </location>
</feature>